<reference evidence="2 3" key="1">
    <citation type="submission" date="2017-06" db="EMBL/GenBank/DDBJ databases">
        <authorList>
            <person name="Kim H.J."/>
            <person name="Triplett B.A."/>
        </authorList>
    </citation>
    <scope>NUCLEOTIDE SEQUENCE [LARGE SCALE GENOMIC DNA]</scope>
    <source>
        <strain evidence="2 3">DSM 18704</strain>
    </source>
</reference>
<dbReference type="Gene3D" id="2.60.40.1120">
    <property type="entry name" value="Carboxypeptidase-like, regulatory domain"/>
    <property type="match status" value="1"/>
</dbReference>
<keyword evidence="2" id="KW-0121">Carboxypeptidase</keyword>
<proteinExistence type="predicted"/>
<accession>A0A239MD66</accession>
<dbReference type="AlphaFoldDB" id="A0A239MD66"/>
<protein>
    <submittedName>
        <fullName evidence="2">Carboxypeptidase regulatory-like domain-containing protein</fullName>
    </submittedName>
</protein>
<evidence type="ECO:0000313" key="3">
    <source>
        <dbReference type="Proteomes" id="UP000198356"/>
    </source>
</evidence>
<sequence length="446" mass="48614">MRPPLIKVLWQTTAFLLLLVPAGVAQDAKGKFDPDRIRKEVARVEALVNQGMTVRGVVLDPTTRQPVADAVVSFQHRPLGEGRGTRSASAAVQEVQTTRPDGSFEFSGIPWDSYYFDVSKTGYEGVTDCVVTKSCYQVAVTASAEEVRSGRPIPPMELKFYLAPAGAIPRFSPDAQLLAARLRERRTAHSPGSGVTIQVHVVKDMIAGSSSGPAPCADTGMGEMGGIGLGRPVQSTPPPPPPLLSPARLTLSLGEQLFLSQGDFTNRRSAIPSRLVNPESLEFADLDAGSYRILIQKRAGSYVDAITAGGRDLEREPLVVGEEKRLPPVEIRLRTDCGGIHLVKPWAKDFHDPIGIREPYYAVVVPQSSSATVLQPYMLEDLRGSEFVVGGLKPGHYKVYLVHYKFQLEMATAKNIERFAKLAGDVQVRPNERVDVRIDGDPAFDY</sequence>
<evidence type="ECO:0000313" key="2">
    <source>
        <dbReference type="EMBL" id="SNT40561.1"/>
    </source>
</evidence>
<dbReference type="OrthoDB" id="113606at2"/>
<dbReference type="Proteomes" id="UP000198356">
    <property type="component" value="Unassembled WGS sequence"/>
</dbReference>
<keyword evidence="3" id="KW-1185">Reference proteome</keyword>
<feature type="chain" id="PRO_5012873402" evidence="1">
    <location>
        <begin position="26"/>
        <end position="446"/>
    </location>
</feature>
<feature type="signal peptide" evidence="1">
    <location>
        <begin position="1"/>
        <end position="25"/>
    </location>
</feature>
<dbReference type="EMBL" id="FZOU01000011">
    <property type="protein sequence ID" value="SNT40561.1"/>
    <property type="molecule type" value="Genomic_DNA"/>
</dbReference>
<keyword evidence="2" id="KW-0378">Hydrolase</keyword>
<dbReference type="GO" id="GO:0004180">
    <property type="term" value="F:carboxypeptidase activity"/>
    <property type="evidence" value="ECO:0007669"/>
    <property type="project" value="UniProtKB-KW"/>
</dbReference>
<dbReference type="SUPFAM" id="SSF49464">
    <property type="entry name" value="Carboxypeptidase regulatory domain-like"/>
    <property type="match status" value="1"/>
</dbReference>
<dbReference type="InterPro" id="IPR008969">
    <property type="entry name" value="CarboxyPept-like_regulatory"/>
</dbReference>
<keyword evidence="1" id="KW-0732">Signal</keyword>
<organism evidence="2 3">
    <name type="scientific">Granulicella rosea</name>
    <dbReference type="NCBI Taxonomy" id="474952"/>
    <lineage>
        <taxon>Bacteria</taxon>
        <taxon>Pseudomonadati</taxon>
        <taxon>Acidobacteriota</taxon>
        <taxon>Terriglobia</taxon>
        <taxon>Terriglobales</taxon>
        <taxon>Acidobacteriaceae</taxon>
        <taxon>Granulicella</taxon>
    </lineage>
</organism>
<evidence type="ECO:0000256" key="1">
    <source>
        <dbReference type="SAM" id="SignalP"/>
    </source>
</evidence>
<name>A0A239MD66_9BACT</name>
<keyword evidence="2" id="KW-0645">Protease</keyword>
<gene>
    <name evidence="2" type="ORF">SAMN05421770_111102</name>
</gene>